<accession>A0A1N7IYD0</accession>
<organism evidence="1 2">
    <name type="scientific">Kroppenstedtia eburnea</name>
    <dbReference type="NCBI Taxonomy" id="714067"/>
    <lineage>
        <taxon>Bacteria</taxon>
        <taxon>Bacillati</taxon>
        <taxon>Bacillota</taxon>
        <taxon>Bacilli</taxon>
        <taxon>Bacillales</taxon>
        <taxon>Thermoactinomycetaceae</taxon>
        <taxon>Kroppenstedtia</taxon>
    </lineage>
</organism>
<keyword evidence="2" id="KW-1185">Reference proteome</keyword>
<dbReference type="EMBL" id="FTOD01000001">
    <property type="protein sequence ID" value="SIS42118.1"/>
    <property type="molecule type" value="Genomic_DNA"/>
</dbReference>
<sequence>MSIPRKIDKQTAKELRSLLSRLNIRNSRVTIDLDNDTIEIVDDDSIDDILESAGALTPERAAELQAEVKKMREEWDG</sequence>
<reference evidence="2" key="1">
    <citation type="submission" date="2017-01" db="EMBL/GenBank/DDBJ databases">
        <authorList>
            <person name="Varghese N."/>
            <person name="Submissions S."/>
        </authorList>
    </citation>
    <scope>NUCLEOTIDE SEQUENCE [LARGE SCALE GENOMIC DNA]</scope>
    <source>
        <strain evidence="2">DSM 45196</strain>
    </source>
</reference>
<proteinExistence type="predicted"/>
<dbReference type="RefSeq" id="WP_009708883.1">
    <property type="nucleotide sequence ID" value="NZ_CP048103.1"/>
</dbReference>
<evidence type="ECO:0000313" key="1">
    <source>
        <dbReference type="EMBL" id="SIS42118.1"/>
    </source>
</evidence>
<dbReference type="Proteomes" id="UP000186795">
    <property type="component" value="Unassembled WGS sequence"/>
</dbReference>
<evidence type="ECO:0000313" key="2">
    <source>
        <dbReference type="Proteomes" id="UP000186795"/>
    </source>
</evidence>
<dbReference type="AlphaFoldDB" id="A0A1N7IYD0"/>
<protein>
    <submittedName>
        <fullName evidence="1">Uncharacterized protein</fullName>
    </submittedName>
</protein>
<name>A0A1N7IYD0_9BACL</name>
<gene>
    <name evidence="1" type="ORF">SAMN05421790_101509</name>
</gene>